<evidence type="ECO:0000256" key="2">
    <source>
        <dbReference type="ARBA" id="ARBA00022737"/>
    </source>
</evidence>
<feature type="compositionally biased region" description="Pro residues" evidence="4">
    <location>
        <begin position="282"/>
        <end position="300"/>
    </location>
</feature>
<feature type="compositionally biased region" description="Polar residues" evidence="4">
    <location>
        <begin position="263"/>
        <end position="280"/>
    </location>
</feature>
<protein>
    <recommendedName>
        <fullName evidence="5">EF-hand domain-containing protein</fullName>
    </recommendedName>
</protein>
<organism evidence="6 7">
    <name type="scientific">Elysia chlorotica</name>
    <name type="common">Eastern emerald elysia</name>
    <name type="synonym">Sea slug</name>
    <dbReference type="NCBI Taxonomy" id="188477"/>
    <lineage>
        <taxon>Eukaryota</taxon>
        <taxon>Metazoa</taxon>
        <taxon>Spiralia</taxon>
        <taxon>Lophotrochozoa</taxon>
        <taxon>Mollusca</taxon>
        <taxon>Gastropoda</taxon>
        <taxon>Heterobranchia</taxon>
        <taxon>Euthyneura</taxon>
        <taxon>Panpulmonata</taxon>
        <taxon>Sacoglossa</taxon>
        <taxon>Placobranchoidea</taxon>
        <taxon>Plakobranchidae</taxon>
        <taxon>Elysia</taxon>
    </lineage>
</organism>
<keyword evidence="2" id="KW-0677">Repeat</keyword>
<dbReference type="GO" id="GO:0005509">
    <property type="term" value="F:calcium ion binding"/>
    <property type="evidence" value="ECO:0007669"/>
    <property type="project" value="InterPro"/>
</dbReference>
<dbReference type="InterPro" id="IPR011992">
    <property type="entry name" value="EF-hand-dom_pair"/>
</dbReference>
<dbReference type="InterPro" id="IPR052603">
    <property type="entry name" value="EFCB6"/>
</dbReference>
<accession>A0A3S1A1U9</accession>
<dbReference type="Gene3D" id="1.10.238.10">
    <property type="entry name" value="EF-hand"/>
    <property type="match status" value="5"/>
</dbReference>
<sequence>MSQVASRAPSQMKVGVSLPEIKHPMSQLGAPGPMDVRGVSRMSDSRPLSNPPLTGRPMANEGPTNVRKSFSAASGRSTHRNNKENRPIAIESIPEGVEVKYGDPAATRLPVFGSRAGMDDRDIASRASSRASRASGQARLEIDELEAVLKEKLKTSYYDIRKKFKDNDPEGRGNVSREAFTRILVTVLGRSINAATCQRLMGRLGFAERQVIPFTEFFAYFRLAAESTYPQWMDPVHRANQDRVVMNVSQVHANLRERAKQSAGPQTTNSTPQLNSSLSVYPSPPPPLRVPPPPPPPPFPTRYDPANEGVINGKRLLNALGIEWRGDPTDEPRSSRRSPFQDMPGRAAPQGRGSRRTPRKKEVERRQQLDVENWLKNKFREGFFNMREAFEDKDPERSGVVNFDAFLEVLGQFGLKMEKPLLGAFLSRCSVKAHGKGVPYREFLHRFQDRGETGMAHNVLTDVKHRYNNRTVSPEANSTISAVESQLTNMFQRDFLALLGMFKKIDHLGTDVISQEEFRAAIESRFNMDLTNSQFESFLDRVPLDQEGNVMYTRFMQQFDARLVREGWVIYISLGDTTVSAIFPFSLTLTFPLARSFDIRPEISRGEIRDLWRTFITNTDRTLDYLQFIRHFGFSMRSAAFPNAKLQPPRRGDADFMVRSRKLNCAADMLQDNLRAKVDYLWDDLRREFVNMDPYNTGFVTKEEFREVLSELCVNLSNLELEQLIAKFEVREDGRVSYIEFLKPFALRKQVWRHGNNMLSLLQHPQPELPIADIVEPPQKGLHGITAKLRQKLAGDWKNLRRAFRKLDVTGNGYLSLPEFRSVLKLANVILDEDEVYHVMTEFDRDLSGKISYEKFIEETFKPETRQSARGK</sequence>
<dbReference type="SUPFAM" id="SSF47473">
    <property type="entry name" value="EF-hand"/>
    <property type="match status" value="3"/>
</dbReference>
<evidence type="ECO:0000313" key="6">
    <source>
        <dbReference type="EMBL" id="RUS88431.1"/>
    </source>
</evidence>
<evidence type="ECO:0000313" key="7">
    <source>
        <dbReference type="Proteomes" id="UP000271974"/>
    </source>
</evidence>
<dbReference type="InterPro" id="IPR015070">
    <property type="entry name" value="EF_hand_DJBP"/>
</dbReference>
<proteinExistence type="predicted"/>
<dbReference type="InterPro" id="IPR002048">
    <property type="entry name" value="EF_hand_dom"/>
</dbReference>
<evidence type="ECO:0000256" key="4">
    <source>
        <dbReference type="SAM" id="MobiDB-lite"/>
    </source>
</evidence>
<dbReference type="PANTHER" id="PTHR20875:SF5">
    <property type="entry name" value="EF-HAND DOMAIN-CONTAINING PROTEIN"/>
    <property type="match status" value="1"/>
</dbReference>
<feature type="domain" description="EF-hand" evidence="5">
    <location>
        <begin position="795"/>
        <end position="830"/>
    </location>
</feature>
<evidence type="ECO:0000256" key="3">
    <source>
        <dbReference type="ARBA" id="ARBA00022837"/>
    </source>
</evidence>
<feature type="compositionally biased region" description="Polar residues" evidence="4">
    <location>
        <begin position="62"/>
        <end position="76"/>
    </location>
</feature>
<dbReference type="PROSITE" id="PS50222">
    <property type="entry name" value="EF_HAND_2"/>
    <property type="match status" value="3"/>
</dbReference>
<dbReference type="EMBL" id="RQTK01000083">
    <property type="protein sequence ID" value="RUS88431.1"/>
    <property type="molecule type" value="Genomic_DNA"/>
</dbReference>
<dbReference type="Proteomes" id="UP000271974">
    <property type="component" value="Unassembled WGS sequence"/>
</dbReference>
<dbReference type="Pfam" id="PF08976">
    <property type="entry name" value="EF-hand_11"/>
    <property type="match status" value="1"/>
</dbReference>
<feature type="domain" description="EF-hand" evidence="5">
    <location>
        <begin position="381"/>
        <end position="416"/>
    </location>
</feature>
<keyword evidence="1" id="KW-0597">Phosphoprotein</keyword>
<keyword evidence="7" id="KW-1185">Reference proteome</keyword>
<evidence type="ECO:0000256" key="1">
    <source>
        <dbReference type="ARBA" id="ARBA00022553"/>
    </source>
</evidence>
<name>A0A3S1A1U9_ELYCH</name>
<keyword evidence="3" id="KW-0106">Calcium</keyword>
<comment type="caution">
    <text evidence="6">The sequence shown here is derived from an EMBL/GenBank/DDBJ whole genome shotgun (WGS) entry which is preliminary data.</text>
</comment>
<feature type="region of interest" description="Disordered" evidence="4">
    <location>
        <begin position="257"/>
        <end position="308"/>
    </location>
</feature>
<dbReference type="CDD" id="cd00051">
    <property type="entry name" value="EFh"/>
    <property type="match status" value="2"/>
</dbReference>
<feature type="region of interest" description="Disordered" evidence="4">
    <location>
        <begin position="323"/>
        <end position="367"/>
    </location>
</feature>
<evidence type="ECO:0000259" key="5">
    <source>
        <dbReference type="PROSITE" id="PS50222"/>
    </source>
</evidence>
<reference evidence="6 7" key="1">
    <citation type="submission" date="2019-01" db="EMBL/GenBank/DDBJ databases">
        <title>A draft genome assembly of the solar-powered sea slug Elysia chlorotica.</title>
        <authorList>
            <person name="Cai H."/>
            <person name="Li Q."/>
            <person name="Fang X."/>
            <person name="Li J."/>
            <person name="Curtis N.E."/>
            <person name="Altenburger A."/>
            <person name="Shibata T."/>
            <person name="Feng M."/>
            <person name="Maeda T."/>
            <person name="Schwartz J.A."/>
            <person name="Shigenobu S."/>
            <person name="Lundholm N."/>
            <person name="Nishiyama T."/>
            <person name="Yang H."/>
            <person name="Hasebe M."/>
            <person name="Li S."/>
            <person name="Pierce S.K."/>
            <person name="Wang J."/>
        </authorList>
    </citation>
    <scope>NUCLEOTIDE SEQUENCE [LARGE SCALE GENOMIC DNA]</scope>
    <source>
        <strain evidence="6">EC2010</strain>
        <tissue evidence="6">Whole organism of an adult</tissue>
    </source>
</reference>
<dbReference type="PANTHER" id="PTHR20875">
    <property type="entry name" value="EF-HAND CALCIUM-BINDING DOMAIN-CONTAINING PROTEIN 6-RELATED"/>
    <property type="match status" value="1"/>
</dbReference>
<dbReference type="AlphaFoldDB" id="A0A3S1A1U9"/>
<gene>
    <name evidence="6" type="ORF">EGW08_003827</name>
</gene>
<dbReference type="OrthoDB" id="26525at2759"/>
<dbReference type="STRING" id="188477.A0A3S1A1U9"/>
<dbReference type="Pfam" id="PF13499">
    <property type="entry name" value="EF-hand_7"/>
    <property type="match status" value="2"/>
</dbReference>
<feature type="region of interest" description="Disordered" evidence="4">
    <location>
        <begin position="1"/>
        <end position="89"/>
    </location>
</feature>
<feature type="domain" description="EF-hand" evidence="5">
    <location>
        <begin position="680"/>
        <end position="715"/>
    </location>
</feature>
<feature type="compositionally biased region" description="Basic and acidic residues" evidence="4">
    <location>
        <begin position="324"/>
        <end position="334"/>
    </location>
</feature>
<dbReference type="SMART" id="SM00054">
    <property type="entry name" value="EFh"/>
    <property type="match status" value="6"/>
</dbReference>